<name>A0A919KC86_9ACTN</name>
<gene>
    <name evidence="2" type="ORF">Asi03nite_02920</name>
</gene>
<evidence type="ECO:0000256" key="1">
    <source>
        <dbReference type="SAM" id="Phobius"/>
    </source>
</evidence>
<dbReference type="AlphaFoldDB" id="A0A919KC86"/>
<protein>
    <submittedName>
        <fullName evidence="2">Uncharacterized protein</fullName>
    </submittedName>
</protein>
<accession>A0A919KC86</accession>
<keyword evidence="1" id="KW-1133">Transmembrane helix</keyword>
<keyword evidence="1" id="KW-0812">Transmembrane</keyword>
<evidence type="ECO:0000313" key="3">
    <source>
        <dbReference type="Proteomes" id="UP000629619"/>
    </source>
</evidence>
<dbReference type="EMBL" id="BOMW01000004">
    <property type="protein sequence ID" value="GIF02754.1"/>
    <property type="molecule type" value="Genomic_DNA"/>
</dbReference>
<feature type="transmembrane region" description="Helical" evidence="1">
    <location>
        <begin position="20"/>
        <end position="39"/>
    </location>
</feature>
<sequence>MLPPPPLMAPTPSNVRPPDVPLMVIAVAACAGAGFTISAPATASSRPAAAAQPRDDRRRFGPWSSHVVIGNVVPFWTVAGQGLVHETEAGAVLLLPLTRKPKLVEAFAPREPL</sequence>
<comment type="caution">
    <text evidence="2">The sequence shown here is derived from an EMBL/GenBank/DDBJ whole genome shotgun (WGS) entry which is preliminary data.</text>
</comment>
<keyword evidence="3" id="KW-1185">Reference proteome</keyword>
<reference evidence="2" key="1">
    <citation type="submission" date="2021-01" db="EMBL/GenBank/DDBJ databases">
        <title>Whole genome shotgun sequence of Actinoplanes siamensis NBRC 109076.</title>
        <authorList>
            <person name="Komaki H."/>
            <person name="Tamura T."/>
        </authorList>
    </citation>
    <scope>NUCLEOTIDE SEQUENCE</scope>
    <source>
        <strain evidence="2">NBRC 109076</strain>
    </source>
</reference>
<keyword evidence="1" id="KW-0472">Membrane</keyword>
<organism evidence="2 3">
    <name type="scientific">Actinoplanes siamensis</name>
    <dbReference type="NCBI Taxonomy" id="1223317"/>
    <lineage>
        <taxon>Bacteria</taxon>
        <taxon>Bacillati</taxon>
        <taxon>Actinomycetota</taxon>
        <taxon>Actinomycetes</taxon>
        <taxon>Micromonosporales</taxon>
        <taxon>Micromonosporaceae</taxon>
        <taxon>Actinoplanes</taxon>
    </lineage>
</organism>
<proteinExistence type="predicted"/>
<evidence type="ECO:0000313" key="2">
    <source>
        <dbReference type="EMBL" id="GIF02754.1"/>
    </source>
</evidence>
<dbReference type="Proteomes" id="UP000629619">
    <property type="component" value="Unassembled WGS sequence"/>
</dbReference>